<reference evidence="2" key="1">
    <citation type="journal article" date="2023" name="Nat. Plants">
        <title>Single-cell RNA sequencing provides a high-resolution roadmap for understanding the multicellular compartmentation of specialized metabolism.</title>
        <authorList>
            <person name="Sun S."/>
            <person name="Shen X."/>
            <person name="Li Y."/>
            <person name="Li Y."/>
            <person name="Wang S."/>
            <person name="Li R."/>
            <person name="Zhang H."/>
            <person name="Shen G."/>
            <person name="Guo B."/>
            <person name="Wei J."/>
            <person name="Xu J."/>
            <person name="St-Pierre B."/>
            <person name="Chen S."/>
            <person name="Sun C."/>
        </authorList>
    </citation>
    <scope>NUCLEOTIDE SEQUENCE [LARGE SCALE GENOMIC DNA]</scope>
</reference>
<evidence type="ECO:0000313" key="1">
    <source>
        <dbReference type="EMBL" id="KAI5648838.1"/>
    </source>
</evidence>
<dbReference type="Proteomes" id="UP001060085">
    <property type="component" value="Linkage Group LG08"/>
</dbReference>
<evidence type="ECO:0000313" key="2">
    <source>
        <dbReference type="Proteomes" id="UP001060085"/>
    </source>
</evidence>
<protein>
    <submittedName>
        <fullName evidence="1">Uncharacterized protein</fullName>
    </submittedName>
</protein>
<keyword evidence="2" id="KW-1185">Reference proteome</keyword>
<name>A0ACB9ZN11_CATRO</name>
<organism evidence="1 2">
    <name type="scientific">Catharanthus roseus</name>
    <name type="common">Madagascar periwinkle</name>
    <name type="synonym">Vinca rosea</name>
    <dbReference type="NCBI Taxonomy" id="4058"/>
    <lineage>
        <taxon>Eukaryota</taxon>
        <taxon>Viridiplantae</taxon>
        <taxon>Streptophyta</taxon>
        <taxon>Embryophyta</taxon>
        <taxon>Tracheophyta</taxon>
        <taxon>Spermatophyta</taxon>
        <taxon>Magnoliopsida</taxon>
        <taxon>eudicotyledons</taxon>
        <taxon>Gunneridae</taxon>
        <taxon>Pentapetalae</taxon>
        <taxon>asterids</taxon>
        <taxon>lamiids</taxon>
        <taxon>Gentianales</taxon>
        <taxon>Apocynaceae</taxon>
        <taxon>Rauvolfioideae</taxon>
        <taxon>Vinceae</taxon>
        <taxon>Catharanthinae</taxon>
        <taxon>Catharanthus</taxon>
    </lineage>
</organism>
<accession>A0ACB9ZN11</accession>
<gene>
    <name evidence="1" type="ORF">M9H77_34843</name>
</gene>
<comment type="caution">
    <text evidence="1">The sequence shown here is derived from an EMBL/GenBank/DDBJ whole genome shotgun (WGS) entry which is preliminary data.</text>
</comment>
<dbReference type="EMBL" id="CM044708">
    <property type="protein sequence ID" value="KAI5648838.1"/>
    <property type="molecule type" value="Genomic_DNA"/>
</dbReference>
<sequence length="421" mass="47322">MKNYGAYCVLSCDTIDLENCVSLKSSSVDDDLLIGTIVTSEEDSFQHFDCHKEGKKFDKGKVEKCYTKVDIHTYCKAMIKFHLNNECGWTEHLMHSQGTVTKNHAGYLQELKDNEVSIIVGLRVLKKQVGGSPFVGFTSRDAYISLELVKSNNLDGATGLWKTFVATKSNIALSWGSSRLGDAEKVNNKGNTSSSVWRMEMLRKSLDLISTSELNVIARDRIVVEVGPYHVDDLGNKGSSIIKDPIRSRVKIELHVRKKSIVEIMCNQVKGKRKNALMYASSNKTAVQLSMHNEALGKFVSAPNSKRHFSLVCFDNLTCLIISVSRFTVMSSLVRFHVLHTKDTTIYVDLLSCHSILLTCTLYFITSICLLNILTFFYLYILAINTVDIASAKLTVESICKVCEAHFIVQRFIISSRQRQR</sequence>
<proteinExistence type="predicted"/>